<proteinExistence type="predicted"/>
<evidence type="ECO:0000256" key="1">
    <source>
        <dbReference type="SAM" id="MobiDB-lite"/>
    </source>
</evidence>
<gene>
    <name evidence="2" type="ORF">LTR62_006452</name>
</gene>
<feature type="compositionally biased region" description="Polar residues" evidence="1">
    <location>
        <begin position="506"/>
        <end position="521"/>
    </location>
</feature>
<feature type="compositionally biased region" description="Acidic residues" evidence="1">
    <location>
        <begin position="321"/>
        <end position="331"/>
    </location>
</feature>
<feature type="region of interest" description="Disordered" evidence="1">
    <location>
        <begin position="33"/>
        <end position="115"/>
    </location>
</feature>
<feature type="compositionally biased region" description="Basic and acidic residues" evidence="1">
    <location>
        <begin position="592"/>
        <end position="606"/>
    </location>
</feature>
<feature type="compositionally biased region" description="Basic and acidic residues" evidence="1">
    <location>
        <begin position="332"/>
        <end position="342"/>
    </location>
</feature>
<organism evidence="2 3">
    <name type="scientific">Meristemomyces frigidus</name>
    <dbReference type="NCBI Taxonomy" id="1508187"/>
    <lineage>
        <taxon>Eukaryota</taxon>
        <taxon>Fungi</taxon>
        <taxon>Dikarya</taxon>
        <taxon>Ascomycota</taxon>
        <taxon>Pezizomycotina</taxon>
        <taxon>Dothideomycetes</taxon>
        <taxon>Dothideomycetidae</taxon>
        <taxon>Mycosphaerellales</taxon>
        <taxon>Teratosphaeriaceae</taxon>
        <taxon>Meristemomyces</taxon>
    </lineage>
</organism>
<dbReference type="EMBL" id="JAVRRL010000057">
    <property type="protein sequence ID" value="KAK5109845.1"/>
    <property type="molecule type" value="Genomic_DNA"/>
</dbReference>
<feature type="compositionally biased region" description="Basic and acidic residues" evidence="1">
    <location>
        <begin position="374"/>
        <end position="389"/>
    </location>
</feature>
<feature type="compositionally biased region" description="Basic and acidic residues" evidence="1">
    <location>
        <begin position="448"/>
        <end position="491"/>
    </location>
</feature>
<dbReference type="AlphaFoldDB" id="A0AAN7TG64"/>
<feature type="compositionally biased region" description="Polar residues" evidence="1">
    <location>
        <begin position="414"/>
        <end position="444"/>
    </location>
</feature>
<dbReference type="Proteomes" id="UP001310890">
    <property type="component" value="Unassembled WGS sequence"/>
</dbReference>
<sequence length="606" mass="66888">MGESSRRLPQAARVADYDTDLNDEVPNTARFATRQSAFIGQPPKVVQRRAESDSGYSSHASVAGTAPAVQTLIATSNSTRRPLPASTLKSKPVVQWSEGQTSRPRAPSRSRSARCTDPCCDHRHCAIKGNPDRRYTLPARPDLAQQAATAEYYRQEAERARQTAQYAAYAQRAPPNVAASPTPLMIPTARSARPSSVYGYANVSGFPQQGPPPSPSAYQTLPAYYQQYQQYHQPSAGLYGSTPPNQDTALYPQTSQVATTPNAVQYTSAPTRLTRSYSTRDAALVLGNYVKSQPAAVQPPTRNSARQPAPMPGAFPGAESSETDSSSDYDSEAERRYTDQERRRRARDSQLMPPPSRRPSLSTRNTTTAAPRRASREAVPIRRNPRSDTDFDYPSSDQVDSDRTARAVVHRSTTDSSYSGRSRQPSVSTTGTKATTVSNRSGSGTRKYIIEDRHGRRQEYLSRNQYEELKRRSEQRKLEFDEERDRAERYQQKIRGQQVPELTAENIKQLSPRHTSNSHVSGHSRKSSNHSAGKDGGVRIESNGTILHVYGEATLEMRPGEDGKHAIIIDSGSGRDSAYHGSKSSGSRVSRRKDAIAEEDGYEKGY</sequence>
<evidence type="ECO:0000313" key="3">
    <source>
        <dbReference type="Proteomes" id="UP001310890"/>
    </source>
</evidence>
<feature type="region of interest" description="Disordered" evidence="1">
    <location>
        <begin position="294"/>
        <end position="540"/>
    </location>
</feature>
<comment type="caution">
    <text evidence="2">The sequence shown here is derived from an EMBL/GenBank/DDBJ whole genome shotgun (WGS) entry which is preliminary data.</text>
</comment>
<feature type="region of interest" description="Disordered" evidence="1">
    <location>
        <begin position="1"/>
        <end position="21"/>
    </location>
</feature>
<protein>
    <submittedName>
        <fullName evidence="2">Uncharacterized protein</fullName>
    </submittedName>
</protein>
<feature type="region of interest" description="Disordered" evidence="1">
    <location>
        <begin position="564"/>
        <end position="606"/>
    </location>
</feature>
<reference evidence="2" key="1">
    <citation type="submission" date="2023-08" db="EMBL/GenBank/DDBJ databases">
        <title>Black Yeasts Isolated from many extreme environments.</title>
        <authorList>
            <person name="Coleine C."/>
            <person name="Stajich J.E."/>
            <person name="Selbmann L."/>
        </authorList>
    </citation>
    <scope>NUCLEOTIDE SEQUENCE</scope>
    <source>
        <strain evidence="2">CCFEE 5401</strain>
    </source>
</reference>
<evidence type="ECO:0000313" key="2">
    <source>
        <dbReference type="EMBL" id="KAK5109845.1"/>
    </source>
</evidence>
<feature type="compositionally biased region" description="Low complexity" evidence="1">
    <location>
        <begin position="358"/>
        <end position="372"/>
    </location>
</feature>
<name>A0AAN7TG64_9PEZI</name>
<accession>A0AAN7TG64</accession>